<protein>
    <submittedName>
        <fullName evidence="1">Uncharacterized protein</fullName>
    </submittedName>
</protein>
<accession>A0AAN5MKD4</accession>
<reference evidence="1" key="1">
    <citation type="journal article" date="2018" name="Genome Biol.">
        <title>SKESA: strategic k-mer extension for scrupulous assemblies.</title>
        <authorList>
            <person name="Souvorov A."/>
            <person name="Agarwala R."/>
            <person name="Lipman D.J."/>
        </authorList>
    </citation>
    <scope>NUCLEOTIDE SEQUENCE</scope>
    <source>
        <strain evidence="1">Morganella morganii ARLG-3209</strain>
    </source>
</reference>
<reference evidence="1" key="2">
    <citation type="submission" date="2020-10" db="EMBL/GenBank/DDBJ databases">
        <authorList>
            <consortium name="NCBI Pathogen Detection Project"/>
        </authorList>
    </citation>
    <scope>NUCLEOTIDE SEQUENCE</scope>
    <source>
        <strain evidence="1">Morganella morganii ARLG-3209</strain>
    </source>
</reference>
<dbReference type="EMBL" id="DACSWI010000015">
    <property type="protein sequence ID" value="HAT3810752.1"/>
    <property type="molecule type" value="Genomic_DNA"/>
</dbReference>
<evidence type="ECO:0000313" key="1">
    <source>
        <dbReference type="EMBL" id="HAT3810752.1"/>
    </source>
</evidence>
<dbReference type="Proteomes" id="UP000865968">
    <property type="component" value="Unassembled WGS sequence"/>
</dbReference>
<proteinExistence type="predicted"/>
<dbReference type="AlphaFoldDB" id="A0AAN5MKD4"/>
<comment type="caution">
    <text evidence="1">The sequence shown here is derived from an EMBL/GenBank/DDBJ whole genome shotgun (WGS) entry which is preliminary data.</text>
</comment>
<organism evidence="1 2">
    <name type="scientific">Morganella morganii</name>
    <name type="common">Proteus morganii</name>
    <dbReference type="NCBI Taxonomy" id="582"/>
    <lineage>
        <taxon>Bacteria</taxon>
        <taxon>Pseudomonadati</taxon>
        <taxon>Pseudomonadota</taxon>
        <taxon>Gammaproteobacteria</taxon>
        <taxon>Enterobacterales</taxon>
        <taxon>Morganellaceae</taxon>
        <taxon>Morganella</taxon>
    </lineage>
</organism>
<gene>
    <name evidence="1" type="ORF">I8608_003658</name>
</gene>
<sequence>MTAQTLQISETQFKVYRRLFRDLLFSHGHTIWPGYDIEIVLNNYIEKNEAEIFAEDDKWLNEKCTDFKSGLSTKEPVKTATTYALFLYCKSKKEFLNNYHEKAISSISEALYYLGYSCGLLSSTPEICLNASFRSDYTLSSDDPSVINEQKIKNEIIIFLRENIHSYHWQTYKDAYNDILKMLINNAPKSGFTFTPQTPVNVTDWGNPKRPDRDSKFLAQLSEIFSSSK</sequence>
<name>A0AAN5MKD4_MORMO</name>
<evidence type="ECO:0000313" key="2">
    <source>
        <dbReference type="Proteomes" id="UP000865968"/>
    </source>
</evidence>